<dbReference type="NCBIfam" id="NF003717">
    <property type="entry name" value="PRK05327.1"/>
    <property type="match status" value="1"/>
</dbReference>
<dbReference type="Gene3D" id="1.10.1050.10">
    <property type="entry name" value="Ribosomal Protein S4 Delta 41, Chain A, domain 1"/>
    <property type="match status" value="1"/>
</dbReference>
<dbReference type="InterPro" id="IPR022801">
    <property type="entry name" value="Ribosomal_uS4"/>
</dbReference>
<evidence type="ECO:0000313" key="11">
    <source>
        <dbReference type="EMBL" id="PFG75338.1"/>
    </source>
</evidence>
<dbReference type="PANTHER" id="PTHR11831:SF4">
    <property type="entry name" value="SMALL RIBOSOMAL SUBUNIT PROTEIN US4M"/>
    <property type="match status" value="1"/>
</dbReference>
<proteinExistence type="inferred from homology"/>
<evidence type="ECO:0000256" key="1">
    <source>
        <dbReference type="ARBA" id="ARBA00007465"/>
    </source>
</evidence>
<dbReference type="Pfam" id="PF00163">
    <property type="entry name" value="Ribosomal_S4"/>
    <property type="match status" value="1"/>
</dbReference>
<dbReference type="GO" id="GO:0015935">
    <property type="term" value="C:small ribosomal subunit"/>
    <property type="evidence" value="ECO:0007669"/>
    <property type="project" value="InterPro"/>
</dbReference>
<dbReference type="SMART" id="SM01390">
    <property type="entry name" value="Ribosomal_S4"/>
    <property type="match status" value="1"/>
</dbReference>
<protein>
    <recommendedName>
        <fullName evidence="6 7">Small ribosomal subunit protein uS4</fullName>
    </recommendedName>
</protein>
<dbReference type="GO" id="GO:0019843">
    <property type="term" value="F:rRNA binding"/>
    <property type="evidence" value="ECO:0007669"/>
    <property type="project" value="UniProtKB-UniRule"/>
</dbReference>
<comment type="function">
    <text evidence="7">One of the primary rRNA binding proteins, it binds directly to 16S rRNA where it nucleates assembly of the body of the 30S subunit.</text>
</comment>
<dbReference type="PROSITE" id="PS00632">
    <property type="entry name" value="RIBOSOMAL_S4"/>
    <property type="match status" value="1"/>
</dbReference>
<sequence>MARYTGPVCRLCRRHGEKLFLKGERCFTPKCAFERRPNPPGPRPARRRKISDRGLQLREKQRARASYGVLEKQFVRYYKEAIRRPGVSGENLVRLLETRLDNIVYRLGFADSRAQARQIVRHGLIAVNGKKLDIPSAHLKEGDTVSFTPRGQRSEFFKILQENIKSKNPPTWLSLDLASMTGKVTAPPAVIPGETHLFNENVIIEYYSR</sequence>
<feature type="domain" description="RNA-binding S4" evidence="9">
    <location>
        <begin position="98"/>
        <end position="156"/>
    </location>
</feature>
<feature type="domain" description="Small ribosomal subunit protein uS4 N-terminal" evidence="10">
    <location>
        <begin position="3"/>
        <end position="97"/>
    </location>
</feature>
<dbReference type="SMART" id="SM00363">
    <property type="entry name" value="S4"/>
    <property type="match status" value="1"/>
</dbReference>
<dbReference type="FunFam" id="3.10.290.10:FF:000001">
    <property type="entry name" value="30S ribosomal protein S4"/>
    <property type="match status" value="1"/>
</dbReference>
<evidence type="ECO:0000256" key="2">
    <source>
        <dbReference type="ARBA" id="ARBA00022730"/>
    </source>
</evidence>
<dbReference type="Proteomes" id="UP000223071">
    <property type="component" value="Unassembled WGS sequence"/>
</dbReference>
<keyword evidence="12" id="KW-1185">Reference proteome</keyword>
<dbReference type="InterPro" id="IPR018079">
    <property type="entry name" value="Ribosomal_uS4_CS"/>
</dbReference>
<name>A0A2A9HHR6_TEPT2</name>
<comment type="similarity">
    <text evidence="1 7 8">Belongs to the universal ribosomal protein uS4 family.</text>
</comment>
<organism evidence="11 12">
    <name type="scientific">Tepidiforma thermophila (strain KCTC 52669 / CGMCC 1.13589 / G233)</name>
    <dbReference type="NCBI Taxonomy" id="2761530"/>
    <lineage>
        <taxon>Bacteria</taxon>
        <taxon>Bacillati</taxon>
        <taxon>Chloroflexota</taxon>
        <taxon>Tepidiformia</taxon>
        <taxon>Tepidiformales</taxon>
        <taxon>Tepidiformaceae</taxon>
        <taxon>Tepidiforma</taxon>
    </lineage>
</organism>
<dbReference type="NCBIfam" id="TIGR01017">
    <property type="entry name" value="rpsD_bact"/>
    <property type="match status" value="1"/>
</dbReference>
<dbReference type="GO" id="GO:0003735">
    <property type="term" value="F:structural constituent of ribosome"/>
    <property type="evidence" value="ECO:0007669"/>
    <property type="project" value="InterPro"/>
</dbReference>
<dbReference type="GO" id="GO:0006412">
    <property type="term" value="P:translation"/>
    <property type="evidence" value="ECO:0007669"/>
    <property type="project" value="UniProtKB-UniRule"/>
</dbReference>
<evidence type="ECO:0000256" key="8">
    <source>
        <dbReference type="RuleBase" id="RU003699"/>
    </source>
</evidence>
<evidence type="ECO:0000256" key="4">
    <source>
        <dbReference type="ARBA" id="ARBA00022980"/>
    </source>
</evidence>
<evidence type="ECO:0000256" key="7">
    <source>
        <dbReference type="HAMAP-Rule" id="MF_01306"/>
    </source>
</evidence>
<dbReference type="RefSeq" id="WP_098504657.1">
    <property type="nucleotide sequence ID" value="NZ_PDJQ01000001.1"/>
</dbReference>
<evidence type="ECO:0000256" key="5">
    <source>
        <dbReference type="ARBA" id="ARBA00023274"/>
    </source>
</evidence>
<dbReference type="HAMAP" id="MF_01306_B">
    <property type="entry name" value="Ribosomal_uS4_B"/>
    <property type="match status" value="1"/>
</dbReference>
<evidence type="ECO:0000259" key="10">
    <source>
        <dbReference type="SMART" id="SM01390"/>
    </source>
</evidence>
<accession>A0A2A9HHR6</accession>
<comment type="subunit">
    <text evidence="7">Part of the 30S ribosomal subunit. Contacts protein S5. The interaction surface between S4 and S5 is involved in control of translational fidelity.</text>
</comment>
<dbReference type="PANTHER" id="PTHR11831">
    <property type="entry name" value="30S 40S RIBOSOMAL PROTEIN"/>
    <property type="match status" value="1"/>
</dbReference>
<dbReference type="InterPro" id="IPR005709">
    <property type="entry name" value="Ribosomal_uS4_bac-type"/>
</dbReference>
<dbReference type="Gene3D" id="3.10.290.10">
    <property type="entry name" value="RNA-binding S4 domain"/>
    <property type="match status" value="1"/>
</dbReference>
<dbReference type="Pfam" id="PF01479">
    <property type="entry name" value="S4"/>
    <property type="match status" value="1"/>
</dbReference>
<keyword evidence="2 7" id="KW-0699">rRNA-binding</keyword>
<dbReference type="GO" id="GO:0042274">
    <property type="term" value="P:ribosomal small subunit biogenesis"/>
    <property type="evidence" value="ECO:0007669"/>
    <property type="project" value="TreeGrafter"/>
</dbReference>
<evidence type="ECO:0000256" key="6">
    <source>
        <dbReference type="ARBA" id="ARBA00035254"/>
    </source>
</evidence>
<evidence type="ECO:0000256" key="3">
    <source>
        <dbReference type="ARBA" id="ARBA00022884"/>
    </source>
</evidence>
<dbReference type="InterPro" id="IPR002942">
    <property type="entry name" value="S4_RNA-bd"/>
</dbReference>
<reference evidence="11 12" key="1">
    <citation type="submission" date="2017-09" db="EMBL/GenBank/DDBJ databases">
        <title>Sequencing the genomes of two abundant thermophiles in Great Basin hot springs: Thermocrinis jamiesonii and novel Chloroflexi Thermoflexus hugenholtzii.</title>
        <authorList>
            <person name="Hedlund B."/>
        </authorList>
    </citation>
    <scope>NUCLEOTIDE SEQUENCE [LARGE SCALE GENOMIC DNA]</scope>
    <source>
        <strain evidence="11 12">G233</strain>
    </source>
</reference>
<dbReference type="PROSITE" id="PS50889">
    <property type="entry name" value="S4"/>
    <property type="match status" value="1"/>
</dbReference>
<dbReference type="AlphaFoldDB" id="A0A2A9HHR6"/>
<comment type="caution">
    <text evidence="11">The sequence shown here is derived from an EMBL/GenBank/DDBJ whole genome shotgun (WGS) entry which is preliminary data.</text>
</comment>
<dbReference type="SUPFAM" id="SSF55174">
    <property type="entry name" value="Alpha-L RNA-binding motif"/>
    <property type="match status" value="1"/>
</dbReference>
<keyword evidence="4 7" id="KW-0689">Ribosomal protein</keyword>
<comment type="function">
    <text evidence="7">With S5 and S12 plays an important role in translational accuracy.</text>
</comment>
<dbReference type="EMBL" id="PDJQ01000001">
    <property type="protein sequence ID" value="PFG75338.1"/>
    <property type="molecule type" value="Genomic_DNA"/>
</dbReference>
<dbReference type="CDD" id="cd00165">
    <property type="entry name" value="S4"/>
    <property type="match status" value="1"/>
</dbReference>
<dbReference type="InterPro" id="IPR001912">
    <property type="entry name" value="Ribosomal_uS4_N"/>
</dbReference>
<evidence type="ECO:0000313" key="12">
    <source>
        <dbReference type="Proteomes" id="UP000223071"/>
    </source>
</evidence>
<evidence type="ECO:0000259" key="9">
    <source>
        <dbReference type="SMART" id="SM00363"/>
    </source>
</evidence>
<dbReference type="InterPro" id="IPR036986">
    <property type="entry name" value="S4_RNA-bd_sf"/>
</dbReference>
<keyword evidence="5 7" id="KW-0687">Ribonucleoprotein</keyword>
<gene>
    <name evidence="7" type="primary">rpsD</name>
    <name evidence="11" type="ORF">A9A59_2606</name>
</gene>
<keyword evidence="3 7" id="KW-0694">RNA-binding</keyword>